<evidence type="ECO:0000313" key="4">
    <source>
        <dbReference type="Proteomes" id="UP000681340"/>
    </source>
</evidence>
<protein>
    <submittedName>
        <fullName evidence="3">Uncharacterized protein</fullName>
    </submittedName>
</protein>
<evidence type="ECO:0000256" key="2">
    <source>
        <dbReference type="SAM" id="Phobius"/>
    </source>
</evidence>
<evidence type="ECO:0000313" key="3">
    <source>
        <dbReference type="EMBL" id="GIM65844.1"/>
    </source>
</evidence>
<feature type="transmembrane region" description="Helical" evidence="2">
    <location>
        <begin position="62"/>
        <end position="89"/>
    </location>
</feature>
<evidence type="ECO:0000256" key="1">
    <source>
        <dbReference type="SAM" id="MobiDB-lite"/>
    </source>
</evidence>
<organism evidence="3 4">
    <name type="scientific">Actinoplanes auranticolor</name>
    <dbReference type="NCBI Taxonomy" id="47988"/>
    <lineage>
        <taxon>Bacteria</taxon>
        <taxon>Bacillati</taxon>
        <taxon>Actinomycetota</taxon>
        <taxon>Actinomycetes</taxon>
        <taxon>Micromonosporales</taxon>
        <taxon>Micromonosporaceae</taxon>
        <taxon>Actinoplanes</taxon>
    </lineage>
</organism>
<comment type="caution">
    <text evidence="3">The sequence shown here is derived from an EMBL/GenBank/DDBJ whole genome shotgun (WGS) entry which is preliminary data.</text>
</comment>
<proteinExistence type="predicted"/>
<feature type="region of interest" description="Disordered" evidence="1">
    <location>
        <begin position="454"/>
        <end position="490"/>
    </location>
</feature>
<keyword evidence="2" id="KW-0472">Membrane</keyword>
<dbReference type="RefSeq" id="WP_212988070.1">
    <property type="nucleotide sequence ID" value="NZ_BAABEA010000009.1"/>
</dbReference>
<feature type="region of interest" description="Disordered" evidence="1">
    <location>
        <begin position="509"/>
        <end position="530"/>
    </location>
</feature>
<dbReference type="Proteomes" id="UP000681340">
    <property type="component" value="Unassembled WGS sequence"/>
</dbReference>
<feature type="compositionally biased region" description="Pro residues" evidence="1">
    <location>
        <begin position="515"/>
        <end position="530"/>
    </location>
</feature>
<dbReference type="AlphaFoldDB" id="A0A919VK70"/>
<dbReference type="EMBL" id="BOQL01000018">
    <property type="protein sequence ID" value="GIM65844.1"/>
    <property type="molecule type" value="Genomic_DNA"/>
</dbReference>
<keyword evidence="2" id="KW-1133">Transmembrane helix</keyword>
<gene>
    <name evidence="3" type="ORF">Aau02nite_20160</name>
</gene>
<keyword evidence="4" id="KW-1185">Reference proteome</keyword>
<accession>A0A919VK70</accession>
<feature type="compositionally biased region" description="Pro residues" evidence="1">
    <location>
        <begin position="481"/>
        <end position="490"/>
    </location>
</feature>
<name>A0A919VK70_9ACTN</name>
<reference evidence="3" key="1">
    <citation type="submission" date="2021-03" db="EMBL/GenBank/DDBJ databases">
        <title>Whole genome shotgun sequence of Actinoplanes auranticolor NBRC 12245.</title>
        <authorList>
            <person name="Komaki H."/>
            <person name="Tamura T."/>
        </authorList>
    </citation>
    <scope>NUCLEOTIDE SEQUENCE</scope>
    <source>
        <strain evidence="3">NBRC 12245</strain>
    </source>
</reference>
<sequence length="538" mass="58520">MPVRERGTPVVVGLLLLTVLLLSMTVTPFVLVVAGIWALVWRCRRHVRRSAEPGGVRTGLEYHLHAVGILYLVPIGIAATFYCLLATYLRLFGDTIGAGRLGALQRTFEATSTFFTDRLKLSELAVLTGVYLLTCALLDREPDDPGPGRGWRRRVAATAQRSTAFYTRFSGPAAAGLATLAAFTLFGMQLGVPSDDLRLRLKVAQRGYAEVTRQIEADLNRRVADQLWDKVHESLPPSYRAALRRESTISDLLDEVRVAAERARSTHGVSVAAIDKMIADETARRNRMAVLPAELRVPAQGRTELPPGVTPERVAAARAAVGESPQPGIDLVADGRRTVTLQLEKVVSERIVALLKPFIASVPMIEPLVQAFAEVADTTLQERMGTAYDRLVKSALSGRGQSRPGGSDVVAEARAIVEQTDVSRAVERAAPDAERAATTRRLLMTSLAAGSTTIDRTVAETLARRTPPPPRSGKPGGPKVPLKPLPPLNLPRLIVPPPLPRIYDYGGPGYRPGPQYRPPPRYAPPRPVRPPVRIIPFI</sequence>
<feature type="transmembrane region" description="Helical" evidence="2">
    <location>
        <begin position="12"/>
        <end position="41"/>
    </location>
</feature>
<keyword evidence="2" id="KW-0812">Transmembrane</keyword>